<sequence>MTRAAEELAYRIRWRAADVHPGSHRSRVAGSGEEFRGVVPLAVGRDARRIDLRASVADPFGRPWVREFRQRSRIPVVLLADLSRSMRFAGSVERFELTARFARALARGAFRRGDPFGFIGCDGAVRRELLLPPTLSRHAGEHVARQLRDLAVQGAAREASAQGLVQATRWLPRQRSLVFVVSDLYFDMALFEKMLKQLAQHEVVVVLLADSLERAPPARWGLVRLADLENARERLVFLHPGLADRLAAAQQARHAGAAQMARRHGASLLVAQDGLNLAALARHFLARGGT</sequence>
<proteinExistence type="predicted"/>
<dbReference type="PANTHER" id="PTHR33608">
    <property type="entry name" value="BLL2464 PROTEIN"/>
    <property type="match status" value="1"/>
</dbReference>
<dbReference type="PANTHER" id="PTHR33608:SF6">
    <property type="entry name" value="BLL2464 PROTEIN"/>
    <property type="match status" value="1"/>
</dbReference>
<dbReference type="KEGG" id="vei:Veis_1824"/>
<gene>
    <name evidence="2" type="ordered locus">Veis_1824</name>
</gene>
<evidence type="ECO:0000259" key="1">
    <source>
        <dbReference type="Pfam" id="PF01882"/>
    </source>
</evidence>
<dbReference type="STRING" id="391735.Veis_1824"/>
<dbReference type="eggNOG" id="COG1721">
    <property type="taxonomic scope" value="Bacteria"/>
</dbReference>
<evidence type="ECO:0000313" key="2">
    <source>
        <dbReference type="EMBL" id="ABM57577.1"/>
    </source>
</evidence>
<reference evidence="3" key="1">
    <citation type="submission" date="2006-12" db="EMBL/GenBank/DDBJ databases">
        <title>Complete sequence of chromosome 1 of Verminephrobacter eiseniae EF01-2.</title>
        <authorList>
            <person name="Copeland A."/>
            <person name="Lucas S."/>
            <person name="Lapidus A."/>
            <person name="Barry K."/>
            <person name="Detter J.C."/>
            <person name="Glavina del Rio T."/>
            <person name="Dalin E."/>
            <person name="Tice H."/>
            <person name="Pitluck S."/>
            <person name="Chertkov O."/>
            <person name="Brettin T."/>
            <person name="Bruce D."/>
            <person name="Han C."/>
            <person name="Tapia R."/>
            <person name="Gilna P."/>
            <person name="Schmutz J."/>
            <person name="Larimer F."/>
            <person name="Land M."/>
            <person name="Hauser L."/>
            <person name="Kyrpides N."/>
            <person name="Kim E."/>
            <person name="Stahl D."/>
            <person name="Richardson P."/>
        </authorList>
    </citation>
    <scope>NUCLEOTIDE SEQUENCE [LARGE SCALE GENOMIC DNA]</scope>
    <source>
        <strain evidence="3">EF01-2</strain>
    </source>
</reference>
<organism evidence="2 3">
    <name type="scientific">Verminephrobacter eiseniae (strain EF01-2)</name>
    <dbReference type="NCBI Taxonomy" id="391735"/>
    <lineage>
        <taxon>Bacteria</taxon>
        <taxon>Pseudomonadati</taxon>
        <taxon>Pseudomonadota</taxon>
        <taxon>Betaproteobacteria</taxon>
        <taxon>Burkholderiales</taxon>
        <taxon>Comamonadaceae</taxon>
        <taxon>Verminephrobacter</taxon>
    </lineage>
</organism>
<dbReference type="HOGENOM" id="CLU_1000440_0_0_4"/>
<dbReference type="Gene3D" id="3.40.50.410">
    <property type="entry name" value="von Willebrand factor, type A domain"/>
    <property type="match status" value="1"/>
</dbReference>
<dbReference type="InterPro" id="IPR036465">
    <property type="entry name" value="vWFA_dom_sf"/>
</dbReference>
<feature type="domain" description="DUF58" evidence="1">
    <location>
        <begin position="43"/>
        <end position="236"/>
    </location>
</feature>
<dbReference type="InterPro" id="IPR002881">
    <property type="entry name" value="DUF58"/>
</dbReference>
<dbReference type="OrthoDB" id="9776116at2"/>
<accession>A1WIX0</accession>
<keyword evidence="3" id="KW-1185">Reference proteome</keyword>
<dbReference type="SUPFAM" id="SSF53300">
    <property type="entry name" value="vWA-like"/>
    <property type="match status" value="1"/>
</dbReference>
<dbReference type="AlphaFoldDB" id="A1WIX0"/>
<dbReference type="RefSeq" id="WP_011809583.1">
    <property type="nucleotide sequence ID" value="NC_008786.1"/>
</dbReference>
<name>A1WIX0_VEREI</name>
<dbReference type="Pfam" id="PF01882">
    <property type="entry name" value="DUF58"/>
    <property type="match status" value="1"/>
</dbReference>
<dbReference type="GeneID" id="76460428"/>
<dbReference type="EMBL" id="CP000542">
    <property type="protein sequence ID" value="ABM57577.1"/>
    <property type="molecule type" value="Genomic_DNA"/>
</dbReference>
<evidence type="ECO:0000313" key="3">
    <source>
        <dbReference type="Proteomes" id="UP000000374"/>
    </source>
</evidence>
<protein>
    <recommendedName>
        <fullName evidence="1">DUF58 domain-containing protein</fullName>
    </recommendedName>
</protein>
<dbReference type="Proteomes" id="UP000000374">
    <property type="component" value="Chromosome"/>
</dbReference>